<dbReference type="AlphaFoldDB" id="A0AAV2S135"/>
<feature type="region of interest" description="Disordered" evidence="1">
    <location>
        <begin position="1"/>
        <end position="131"/>
    </location>
</feature>
<keyword evidence="4" id="KW-1185">Reference proteome</keyword>
<evidence type="ECO:0000313" key="3">
    <source>
        <dbReference type="EMBL" id="CAL4147545.1"/>
    </source>
</evidence>
<feature type="transmembrane region" description="Helical" evidence="2">
    <location>
        <begin position="381"/>
        <end position="399"/>
    </location>
</feature>
<feature type="transmembrane region" description="Helical" evidence="2">
    <location>
        <begin position="337"/>
        <end position="361"/>
    </location>
</feature>
<feature type="compositionally biased region" description="Basic and acidic residues" evidence="1">
    <location>
        <begin position="99"/>
        <end position="113"/>
    </location>
</feature>
<feature type="region of interest" description="Disordered" evidence="1">
    <location>
        <begin position="174"/>
        <end position="208"/>
    </location>
</feature>
<feature type="compositionally biased region" description="Basic and acidic residues" evidence="1">
    <location>
        <begin position="55"/>
        <end position="69"/>
    </location>
</feature>
<evidence type="ECO:0000256" key="1">
    <source>
        <dbReference type="SAM" id="MobiDB-lite"/>
    </source>
</evidence>
<keyword evidence="2" id="KW-0812">Transmembrane</keyword>
<protein>
    <submittedName>
        <fullName evidence="3">Uncharacterized protein</fullName>
    </submittedName>
</protein>
<gene>
    <name evidence="3" type="ORF">MNOR_LOCUS30085</name>
</gene>
<keyword evidence="2" id="KW-1133">Transmembrane helix</keyword>
<dbReference type="Proteomes" id="UP001497623">
    <property type="component" value="Unassembled WGS sequence"/>
</dbReference>
<evidence type="ECO:0000256" key="2">
    <source>
        <dbReference type="SAM" id="Phobius"/>
    </source>
</evidence>
<sequence length="401" mass="44825">MEVQDPLKSPAPPPSSPPQGQDHEAAGATALMDEDKQRPAQGQGHEASGATALMDEYKQRPPQGQDHEAAGATALMDEDKQRPPQGQDHEAAGATALMDEDKQRPPQGQDHEAGATALVDEDKQRNTSTNNIHELSDEAYDVIRETTNEYEELIPNEYEELVTNENKGNMSLGNEGLETNENEESVTIENEEPVTNESKDRRKSKIALRSSPKPKAMIRIFLWRMHTFFQKVIIRCVKIAPVIIGFIVFCLMIFDQGTDINSTRQICTVQCKCVWKNATKECEGPGDARRNGDECYAAFGNKDLIQNYCGSAKNKTACDGADGLLTWRPGNLRHPKYCGFSATTILLPNLVNSIYLLYSLWCIRSEVSDYTRIPNNVLSKIIFLIIFIAQLFPHTWVFMSF</sequence>
<accession>A0AAV2S135</accession>
<comment type="caution">
    <text evidence="3">The sequence shown here is derived from an EMBL/GenBank/DDBJ whole genome shotgun (WGS) entry which is preliminary data.</text>
</comment>
<reference evidence="3 4" key="1">
    <citation type="submission" date="2024-05" db="EMBL/GenBank/DDBJ databases">
        <authorList>
            <person name="Wallberg A."/>
        </authorList>
    </citation>
    <scope>NUCLEOTIDE SEQUENCE [LARGE SCALE GENOMIC DNA]</scope>
</reference>
<feature type="compositionally biased region" description="Basic and acidic residues" evidence="1">
    <location>
        <begin position="77"/>
        <end position="91"/>
    </location>
</feature>
<organism evidence="3 4">
    <name type="scientific">Meganyctiphanes norvegica</name>
    <name type="common">Northern krill</name>
    <name type="synonym">Thysanopoda norvegica</name>
    <dbReference type="NCBI Taxonomy" id="48144"/>
    <lineage>
        <taxon>Eukaryota</taxon>
        <taxon>Metazoa</taxon>
        <taxon>Ecdysozoa</taxon>
        <taxon>Arthropoda</taxon>
        <taxon>Crustacea</taxon>
        <taxon>Multicrustacea</taxon>
        <taxon>Malacostraca</taxon>
        <taxon>Eumalacostraca</taxon>
        <taxon>Eucarida</taxon>
        <taxon>Euphausiacea</taxon>
        <taxon>Euphausiidae</taxon>
        <taxon>Meganyctiphanes</taxon>
    </lineage>
</organism>
<feature type="compositionally biased region" description="Acidic residues" evidence="1">
    <location>
        <begin position="178"/>
        <end position="194"/>
    </location>
</feature>
<evidence type="ECO:0000313" key="4">
    <source>
        <dbReference type="Proteomes" id="UP001497623"/>
    </source>
</evidence>
<dbReference type="EMBL" id="CAXKWB010036109">
    <property type="protein sequence ID" value="CAL4147545.1"/>
    <property type="molecule type" value="Genomic_DNA"/>
</dbReference>
<name>A0AAV2S135_MEGNR</name>
<keyword evidence="2" id="KW-0472">Membrane</keyword>
<proteinExistence type="predicted"/>
<feature type="transmembrane region" description="Helical" evidence="2">
    <location>
        <begin position="232"/>
        <end position="254"/>
    </location>
</feature>